<name>A0ABR1TQ31_9PEZI</name>
<feature type="compositionally biased region" description="Basic and acidic residues" evidence="1">
    <location>
        <begin position="1"/>
        <end position="15"/>
    </location>
</feature>
<comment type="caution">
    <text evidence="2">The sequence shown here is derived from an EMBL/GenBank/DDBJ whole genome shotgun (WGS) entry which is preliminary data.</text>
</comment>
<dbReference type="RefSeq" id="XP_066710936.1">
    <property type="nucleotide sequence ID" value="XM_066861826.1"/>
</dbReference>
<proteinExistence type="predicted"/>
<dbReference type="GeneID" id="92094889"/>
<accession>A0ABR1TQ31</accession>
<reference evidence="2 3" key="1">
    <citation type="submission" date="2023-01" db="EMBL/GenBank/DDBJ databases">
        <title>Analysis of 21 Apiospora genomes using comparative genomics revels a genus with tremendous synthesis potential of carbohydrate active enzymes and secondary metabolites.</title>
        <authorList>
            <person name="Sorensen T."/>
        </authorList>
    </citation>
    <scope>NUCLEOTIDE SEQUENCE [LARGE SCALE GENOMIC DNA]</scope>
    <source>
        <strain evidence="2 3">CBS 135458</strain>
    </source>
</reference>
<protein>
    <submittedName>
        <fullName evidence="2">Uncharacterized protein</fullName>
    </submittedName>
</protein>
<dbReference type="Proteomes" id="UP001480595">
    <property type="component" value="Unassembled WGS sequence"/>
</dbReference>
<evidence type="ECO:0000313" key="3">
    <source>
        <dbReference type="Proteomes" id="UP001480595"/>
    </source>
</evidence>
<gene>
    <name evidence="2" type="ORF">PG994_010417</name>
</gene>
<evidence type="ECO:0000256" key="1">
    <source>
        <dbReference type="SAM" id="MobiDB-lite"/>
    </source>
</evidence>
<keyword evidence="3" id="KW-1185">Reference proteome</keyword>
<dbReference type="EMBL" id="JAQQWL010000011">
    <property type="protein sequence ID" value="KAK8048687.1"/>
    <property type="molecule type" value="Genomic_DNA"/>
</dbReference>
<organism evidence="2 3">
    <name type="scientific">Apiospora phragmitis</name>
    <dbReference type="NCBI Taxonomy" id="2905665"/>
    <lineage>
        <taxon>Eukaryota</taxon>
        <taxon>Fungi</taxon>
        <taxon>Dikarya</taxon>
        <taxon>Ascomycota</taxon>
        <taxon>Pezizomycotina</taxon>
        <taxon>Sordariomycetes</taxon>
        <taxon>Xylariomycetidae</taxon>
        <taxon>Amphisphaeriales</taxon>
        <taxon>Apiosporaceae</taxon>
        <taxon>Apiospora</taxon>
    </lineage>
</organism>
<evidence type="ECO:0000313" key="2">
    <source>
        <dbReference type="EMBL" id="KAK8048687.1"/>
    </source>
</evidence>
<feature type="region of interest" description="Disordered" evidence="1">
    <location>
        <begin position="1"/>
        <end position="22"/>
    </location>
</feature>
<sequence>MLKENTTDTNEHDVTPDGGLTCFSRRAEKSKQMGWEMGTDEADGLDYIRRPTRLMIVSRSGRASMYVSQPQHRMYFYKGREDMLKGEGGVAMGKSASAGSGLDETELGFKTLRPSKLQPFVEHI</sequence>